<dbReference type="Pfam" id="PF00578">
    <property type="entry name" value="AhpC-TSA"/>
    <property type="match status" value="1"/>
</dbReference>
<evidence type="ECO:0000256" key="5">
    <source>
        <dbReference type="ARBA" id="ARBA00022862"/>
    </source>
</evidence>
<evidence type="ECO:0000256" key="8">
    <source>
        <dbReference type="ARBA" id="ARBA00023284"/>
    </source>
</evidence>
<reference evidence="14 15" key="1">
    <citation type="submission" date="2021-12" db="EMBL/GenBank/DDBJ databases">
        <title>Discovery of the Pendulisporaceae a myxobacterial family with distinct sporulation behavior and unique specialized metabolism.</title>
        <authorList>
            <person name="Garcia R."/>
            <person name="Popoff A."/>
            <person name="Bader C.D."/>
            <person name="Loehr J."/>
            <person name="Walesch S."/>
            <person name="Walt C."/>
            <person name="Boldt J."/>
            <person name="Bunk B."/>
            <person name="Haeckl F.J.F.P.J."/>
            <person name="Gunesch A.P."/>
            <person name="Birkelbach J."/>
            <person name="Nuebel U."/>
            <person name="Pietschmann T."/>
            <person name="Bach T."/>
            <person name="Mueller R."/>
        </authorList>
    </citation>
    <scope>NUCLEOTIDE SEQUENCE [LARGE SCALE GENOMIC DNA]</scope>
    <source>
        <strain evidence="14 15">MSr12523</strain>
    </source>
</reference>
<evidence type="ECO:0000256" key="6">
    <source>
        <dbReference type="ARBA" id="ARBA00023002"/>
    </source>
</evidence>
<protein>
    <recommendedName>
        <fullName evidence="3">thioredoxin-dependent peroxiredoxin</fullName>
        <ecNumber evidence="3">1.11.1.24</ecNumber>
    </recommendedName>
    <alternativeName>
        <fullName evidence="9">Thioredoxin peroxidase</fullName>
    </alternativeName>
    <alternativeName>
        <fullName evidence="11">Thioredoxin-dependent peroxiredoxin Bcp</fullName>
    </alternativeName>
</protein>
<evidence type="ECO:0000259" key="13">
    <source>
        <dbReference type="PROSITE" id="PS51352"/>
    </source>
</evidence>
<dbReference type="InterPro" id="IPR050924">
    <property type="entry name" value="Peroxiredoxin_BCP/PrxQ"/>
</dbReference>
<dbReference type="RefSeq" id="WP_394847916.1">
    <property type="nucleotide sequence ID" value="NZ_CP089982.1"/>
</dbReference>
<evidence type="ECO:0000256" key="9">
    <source>
        <dbReference type="ARBA" id="ARBA00032824"/>
    </source>
</evidence>
<dbReference type="PROSITE" id="PS51352">
    <property type="entry name" value="THIOREDOXIN_2"/>
    <property type="match status" value="1"/>
</dbReference>
<dbReference type="EMBL" id="CP089982">
    <property type="protein sequence ID" value="WXA97300.1"/>
    <property type="molecule type" value="Genomic_DNA"/>
</dbReference>
<keyword evidence="6" id="KW-0560">Oxidoreductase</keyword>
<evidence type="ECO:0000256" key="4">
    <source>
        <dbReference type="ARBA" id="ARBA00022559"/>
    </source>
</evidence>
<comment type="subunit">
    <text evidence="2">Monomer.</text>
</comment>
<evidence type="ECO:0000313" key="14">
    <source>
        <dbReference type="EMBL" id="WXA97300.1"/>
    </source>
</evidence>
<evidence type="ECO:0000256" key="2">
    <source>
        <dbReference type="ARBA" id="ARBA00011245"/>
    </source>
</evidence>
<keyword evidence="5" id="KW-0049">Antioxidant</keyword>
<feature type="domain" description="Thioredoxin" evidence="13">
    <location>
        <begin position="2"/>
        <end position="154"/>
    </location>
</feature>
<sequence>MLSEGDKAPNFKLESDLGKSFELKDFRGQILVLYFYPKDNTPGCTREAQAFNDAAKKFAKAGAQVVGVSKDSIKSHGNFREKYGLSFPLLSDPDLTLHNAFGAYGEKNMYGKKVMGTIRSTFIIDGKGKIVRAFPNVKVDGHAEAVLDAIKQLK</sequence>
<keyword evidence="7" id="KW-1015">Disulfide bond</keyword>
<keyword evidence="4" id="KW-0575">Peroxidase</keyword>
<evidence type="ECO:0000256" key="1">
    <source>
        <dbReference type="ARBA" id="ARBA00003330"/>
    </source>
</evidence>
<comment type="catalytic activity">
    <reaction evidence="12">
        <text>a hydroperoxide + [thioredoxin]-dithiol = an alcohol + [thioredoxin]-disulfide + H2O</text>
        <dbReference type="Rhea" id="RHEA:62620"/>
        <dbReference type="Rhea" id="RHEA-COMP:10698"/>
        <dbReference type="Rhea" id="RHEA-COMP:10700"/>
        <dbReference type="ChEBI" id="CHEBI:15377"/>
        <dbReference type="ChEBI" id="CHEBI:29950"/>
        <dbReference type="ChEBI" id="CHEBI:30879"/>
        <dbReference type="ChEBI" id="CHEBI:35924"/>
        <dbReference type="ChEBI" id="CHEBI:50058"/>
        <dbReference type="EC" id="1.11.1.24"/>
    </reaction>
</comment>
<dbReference type="PIRSF" id="PIRSF000239">
    <property type="entry name" value="AHPC"/>
    <property type="match status" value="1"/>
</dbReference>
<dbReference type="InterPro" id="IPR024706">
    <property type="entry name" value="Peroxiredoxin_AhpC-typ"/>
</dbReference>
<dbReference type="Gene3D" id="3.40.30.10">
    <property type="entry name" value="Glutaredoxin"/>
    <property type="match status" value="1"/>
</dbReference>
<organism evidence="14 15">
    <name type="scientific">Pendulispora brunnea</name>
    <dbReference type="NCBI Taxonomy" id="2905690"/>
    <lineage>
        <taxon>Bacteria</taxon>
        <taxon>Pseudomonadati</taxon>
        <taxon>Myxococcota</taxon>
        <taxon>Myxococcia</taxon>
        <taxon>Myxococcales</taxon>
        <taxon>Sorangiineae</taxon>
        <taxon>Pendulisporaceae</taxon>
        <taxon>Pendulispora</taxon>
    </lineage>
</organism>
<dbReference type="SUPFAM" id="SSF52833">
    <property type="entry name" value="Thioredoxin-like"/>
    <property type="match status" value="1"/>
</dbReference>
<evidence type="ECO:0000256" key="12">
    <source>
        <dbReference type="ARBA" id="ARBA00049091"/>
    </source>
</evidence>
<evidence type="ECO:0000313" key="15">
    <source>
        <dbReference type="Proteomes" id="UP001379533"/>
    </source>
</evidence>
<comment type="function">
    <text evidence="1">Thiol-specific peroxidase that catalyzes the reduction of hydrogen peroxide and organic hydroperoxides to water and alcohols, respectively. Plays a role in cell protection against oxidative stress by detoxifying peroxides and as sensor of hydrogen peroxide-mediated signaling events.</text>
</comment>
<dbReference type="PANTHER" id="PTHR42801:SF4">
    <property type="entry name" value="AHPC_TSA FAMILY PROTEIN"/>
    <property type="match status" value="1"/>
</dbReference>
<keyword evidence="8" id="KW-0676">Redox-active center</keyword>
<accession>A0ABZ2KI82</accession>
<comment type="similarity">
    <text evidence="10">Belongs to the peroxiredoxin family. BCP/PrxQ subfamily.</text>
</comment>
<evidence type="ECO:0000256" key="7">
    <source>
        <dbReference type="ARBA" id="ARBA00023157"/>
    </source>
</evidence>
<evidence type="ECO:0000256" key="3">
    <source>
        <dbReference type="ARBA" id="ARBA00013017"/>
    </source>
</evidence>
<gene>
    <name evidence="14" type="ORF">LZC95_10680</name>
</gene>
<dbReference type="InterPro" id="IPR036249">
    <property type="entry name" value="Thioredoxin-like_sf"/>
</dbReference>
<dbReference type="InterPro" id="IPR000866">
    <property type="entry name" value="AhpC/TSA"/>
</dbReference>
<evidence type="ECO:0000256" key="10">
    <source>
        <dbReference type="ARBA" id="ARBA00038489"/>
    </source>
</evidence>
<proteinExistence type="inferred from homology"/>
<dbReference type="CDD" id="cd03017">
    <property type="entry name" value="PRX_BCP"/>
    <property type="match status" value="1"/>
</dbReference>
<dbReference type="EC" id="1.11.1.24" evidence="3"/>
<keyword evidence="15" id="KW-1185">Reference proteome</keyword>
<name>A0ABZ2KI82_9BACT</name>
<dbReference type="PANTHER" id="PTHR42801">
    <property type="entry name" value="THIOREDOXIN-DEPENDENT PEROXIDE REDUCTASE"/>
    <property type="match status" value="1"/>
</dbReference>
<dbReference type="Proteomes" id="UP001379533">
    <property type="component" value="Chromosome"/>
</dbReference>
<evidence type="ECO:0000256" key="11">
    <source>
        <dbReference type="ARBA" id="ARBA00042639"/>
    </source>
</evidence>
<dbReference type="InterPro" id="IPR013766">
    <property type="entry name" value="Thioredoxin_domain"/>
</dbReference>